<dbReference type="CDD" id="cd20301">
    <property type="entry name" value="cupin_ChrR"/>
    <property type="match status" value="1"/>
</dbReference>
<dbReference type="Gene3D" id="2.60.120.10">
    <property type="entry name" value="Jelly Rolls"/>
    <property type="match status" value="1"/>
</dbReference>
<dbReference type="InterPro" id="IPR012807">
    <property type="entry name" value="Anti-sigma_ChrR"/>
</dbReference>
<proteinExistence type="predicted"/>
<dbReference type="EMBL" id="CP031769">
    <property type="protein sequence ID" value="AXR07171.1"/>
    <property type="molecule type" value="Genomic_DNA"/>
</dbReference>
<dbReference type="NCBIfam" id="TIGR02451">
    <property type="entry name" value="anti_sig_ChrR"/>
    <property type="match status" value="1"/>
</dbReference>
<dbReference type="Proteomes" id="UP000262073">
    <property type="component" value="Chromosome"/>
</dbReference>
<feature type="domain" description="ChrR-like cupin" evidence="1">
    <location>
        <begin position="136"/>
        <end position="202"/>
    </location>
</feature>
<protein>
    <submittedName>
        <fullName evidence="2">Anti-sigma factor</fullName>
    </submittedName>
</protein>
<evidence type="ECO:0000313" key="3">
    <source>
        <dbReference type="Proteomes" id="UP000262073"/>
    </source>
</evidence>
<dbReference type="RefSeq" id="WP_117317314.1">
    <property type="nucleotide sequence ID" value="NZ_CP031769.1"/>
</dbReference>
<dbReference type="InterPro" id="IPR041916">
    <property type="entry name" value="Anti_sigma_zinc_sf"/>
</dbReference>
<dbReference type="Gene3D" id="1.10.10.1320">
    <property type="entry name" value="Anti-sigma factor, zinc-finger domain"/>
    <property type="match status" value="1"/>
</dbReference>
<evidence type="ECO:0000259" key="1">
    <source>
        <dbReference type="Pfam" id="PF12973"/>
    </source>
</evidence>
<dbReference type="InterPro" id="IPR014710">
    <property type="entry name" value="RmlC-like_jellyroll"/>
</dbReference>
<dbReference type="InterPro" id="IPR025979">
    <property type="entry name" value="ChrR-like_cupin_dom"/>
</dbReference>
<dbReference type="OrthoDB" id="2988517at2"/>
<gene>
    <name evidence="2" type="ORF">D0Y50_12925</name>
</gene>
<organism evidence="2 3">
    <name type="scientific">Salinimonas sediminis</name>
    <dbReference type="NCBI Taxonomy" id="2303538"/>
    <lineage>
        <taxon>Bacteria</taxon>
        <taxon>Pseudomonadati</taxon>
        <taxon>Pseudomonadota</taxon>
        <taxon>Gammaproteobacteria</taxon>
        <taxon>Alteromonadales</taxon>
        <taxon>Alteromonadaceae</taxon>
        <taxon>Alteromonas/Salinimonas group</taxon>
        <taxon>Salinimonas</taxon>
    </lineage>
</organism>
<dbReference type="Pfam" id="PF12973">
    <property type="entry name" value="Cupin_7"/>
    <property type="match status" value="1"/>
</dbReference>
<evidence type="ECO:0000313" key="2">
    <source>
        <dbReference type="EMBL" id="AXR07171.1"/>
    </source>
</evidence>
<sequence length="226" mass="25122">MTKFHPAPEQLKQFAQGALSPVEAIMISAHCDMCARCQHVVKTETARQANHVLSDSPSNYTEHIRQDLDSMLASITQLPKARPFRSSRIPPSMIELDGRRFSVPRTLRKFIPTMGNWSGLVGRLWQAPVDIGASGAANFIYMGPGGGVPEHTHRGFEFTLVIDGEFDDGINHYAAGDFIAMDEEHTHTPRSDDPHGCLVFSVLDQPLHFTSGIARLLNPFSHVFFR</sequence>
<dbReference type="AlphaFoldDB" id="A0A346NNR4"/>
<keyword evidence="3" id="KW-1185">Reference proteome</keyword>
<dbReference type="InterPro" id="IPR011051">
    <property type="entry name" value="RmlC_Cupin_sf"/>
</dbReference>
<dbReference type="KEGG" id="salm:D0Y50_12925"/>
<accession>A0A346NNR4</accession>
<name>A0A346NNR4_9ALTE</name>
<reference evidence="2 3" key="1">
    <citation type="submission" date="2018-08" db="EMBL/GenBank/DDBJ databases">
        <title>Salinimonas sediminis sp. nov., a piezophilic bacterium isolated from a deep-sea sediment sample from the New Britain Trench.</title>
        <authorList>
            <person name="Cao J."/>
        </authorList>
    </citation>
    <scope>NUCLEOTIDE SEQUENCE [LARGE SCALE GENOMIC DNA]</scope>
    <source>
        <strain evidence="2 3">N102</strain>
    </source>
</reference>
<dbReference type="SUPFAM" id="SSF51182">
    <property type="entry name" value="RmlC-like cupins"/>
    <property type="match status" value="1"/>
</dbReference>